<dbReference type="PANTHER" id="PTHR37946:SF1">
    <property type="entry name" value="SLL1969 PROTEIN"/>
    <property type="match status" value="1"/>
</dbReference>
<keyword evidence="3" id="KW-1185">Reference proteome</keyword>
<feature type="domain" description="GPI inositol-deacylase PGAP1-like alpha/beta" evidence="1">
    <location>
        <begin position="163"/>
        <end position="259"/>
    </location>
</feature>
<dbReference type="InterPro" id="IPR029058">
    <property type="entry name" value="AB_hydrolase_fold"/>
</dbReference>
<dbReference type="EMBL" id="CP101508">
    <property type="protein sequence ID" value="UTV28849.1"/>
    <property type="molecule type" value="Genomic_DNA"/>
</dbReference>
<dbReference type="Pfam" id="PF07819">
    <property type="entry name" value="PGAP1"/>
    <property type="match status" value="1"/>
</dbReference>
<dbReference type="Gene3D" id="3.40.50.1820">
    <property type="entry name" value="alpha/beta hydrolase"/>
    <property type="match status" value="1"/>
</dbReference>
<reference evidence="2" key="1">
    <citation type="submission" date="2022-07" db="EMBL/GenBank/DDBJ databases">
        <title>Genome sequencing of Photobacterium atrarenae GJH2-4.</title>
        <authorList>
            <person name="Park S.-J."/>
        </authorList>
    </citation>
    <scope>NUCLEOTIDE SEQUENCE</scope>
    <source>
        <strain evidence="2">GJH2-4</strain>
    </source>
</reference>
<sequence>MISKNNLSQRFQTVMDELSSKMSENKLVAKEKLGDFIESGLPPVQSEMVIATLNGAIGDYLAQRNSRFLQPMLLRDQHQTLNLEPGQLDQQLARCTERIVVCVHGWCMNDVQWKRKEHDHGRSLSQYGYTPVYLRYNTGLHISENGENFARMLEALVASWPCRVKELVIIGHSMGGLVTRSACYYAEQHQLNWLSTLHTFITLGSPHNGAPLAKLACWIDDRIADTPYLKMLTRLSEIRSSGTKDLSQGHIRHTDWQPLAEPALPQERPPLPQGVACYAIASCLGQNLDDEKNLRLGDGLVPVASALGAAGDNYAALNYPSQHQWVAGGINHIDLLIHPHIAKKVQQWVLFNTAE</sequence>
<proteinExistence type="predicted"/>
<gene>
    <name evidence="2" type="ORF">NNL38_06340</name>
</gene>
<name>A0ABY5GHV9_9GAMM</name>
<evidence type="ECO:0000313" key="2">
    <source>
        <dbReference type="EMBL" id="UTV28849.1"/>
    </source>
</evidence>
<dbReference type="Proteomes" id="UP001057998">
    <property type="component" value="Chromosome 1"/>
</dbReference>
<dbReference type="RefSeq" id="WP_255390168.1">
    <property type="nucleotide sequence ID" value="NZ_CP101508.1"/>
</dbReference>
<evidence type="ECO:0000313" key="3">
    <source>
        <dbReference type="Proteomes" id="UP001057998"/>
    </source>
</evidence>
<accession>A0ABY5GHV9</accession>
<protein>
    <submittedName>
        <fullName evidence="2">GPI inositol-deacylase</fullName>
    </submittedName>
</protein>
<evidence type="ECO:0000259" key="1">
    <source>
        <dbReference type="Pfam" id="PF07819"/>
    </source>
</evidence>
<dbReference type="SUPFAM" id="SSF53474">
    <property type="entry name" value="alpha/beta-Hydrolases"/>
    <property type="match status" value="1"/>
</dbReference>
<dbReference type="PANTHER" id="PTHR37946">
    <property type="entry name" value="SLL1969 PROTEIN"/>
    <property type="match status" value="1"/>
</dbReference>
<dbReference type="InterPro" id="IPR012908">
    <property type="entry name" value="PGAP1-ab_dom-like"/>
</dbReference>
<organism evidence="2 3">
    <name type="scientific">Photobacterium atrarenae</name>
    <dbReference type="NCBI Taxonomy" id="865757"/>
    <lineage>
        <taxon>Bacteria</taxon>
        <taxon>Pseudomonadati</taxon>
        <taxon>Pseudomonadota</taxon>
        <taxon>Gammaproteobacteria</taxon>
        <taxon>Vibrionales</taxon>
        <taxon>Vibrionaceae</taxon>
        <taxon>Photobacterium</taxon>
    </lineage>
</organism>